<sequence>MNSSLNRLPKDYLSTIQLEAVKDIYNVLLDYINNFLNYANNNVLLAYPGHGKTTALALLGNQILHDKLKYNGFLFVVKEISHMKALNKILPLEENKVLYVSHENLSEVREKIKQSQIVIITHARFKEIAIEHFRKENINLFTTWRGKKRKVIVDEMPEMIDSFIYQVTDDCQWINEWLDANGKVYNNEDRVKIRNFIIKLLKQKISNENGPTTGKPILSEITELEEKQLLINFLRKTEKNIYEIIDFESRNKLRWFIRLCREENVGYMDQEDSLSKRNKNEKKIICSKKINYETLQCPILIMDGTAFATPTHYQDYNIIPLDNRTNDERLIITHHHINTSYYARSSSDKTYQVIIRELEKLRGNNQNPFLLSYKKDYEYYSKHNIIDSESSIYKEINILTTSSKNYLSEYTELYLGALPLRPPYYYKAAAIAMFEKDEELLNLKMNHDHSVKQWFSDERIEKIYRELVIRELIQIIYRSNIRNLNETKTKKVNIYIATKQVHFLYELKGLFERCGMNKVTFHFDSKTVIDSDKVKEKAIMYANELVEIIKKENIILPQPVGKITNSTAIKNFMNRHWLNYREEILSAFQIHGLTITENSRSWKLVDWLTYETH</sequence>
<dbReference type="SUPFAM" id="SSF52540">
    <property type="entry name" value="P-loop containing nucleoside triphosphate hydrolases"/>
    <property type="match status" value="1"/>
</dbReference>
<dbReference type="Proteomes" id="UP000291151">
    <property type="component" value="Chromosome"/>
</dbReference>
<proteinExistence type="predicted"/>
<organism evidence="1 2">
    <name type="scientific">Ureibacillus thermophilus</name>
    <dbReference type="NCBI Taxonomy" id="367743"/>
    <lineage>
        <taxon>Bacteria</taxon>
        <taxon>Bacillati</taxon>
        <taxon>Bacillota</taxon>
        <taxon>Bacilli</taxon>
        <taxon>Bacillales</taxon>
        <taxon>Caryophanaceae</taxon>
        <taxon>Ureibacillus</taxon>
    </lineage>
</organism>
<gene>
    <name evidence="1" type="ORF">DKZ56_14340</name>
</gene>
<dbReference type="EMBL" id="CP036528">
    <property type="protein sequence ID" value="QBK26912.1"/>
    <property type="molecule type" value="Genomic_DNA"/>
</dbReference>
<keyword evidence="2" id="KW-1185">Reference proteome</keyword>
<evidence type="ECO:0000313" key="1">
    <source>
        <dbReference type="EMBL" id="QBK26912.1"/>
    </source>
</evidence>
<dbReference type="AlphaFoldDB" id="A0A4P6UYD3"/>
<evidence type="ECO:0000313" key="2">
    <source>
        <dbReference type="Proteomes" id="UP000291151"/>
    </source>
</evidence>
<reference evidence="1 2" key="1">
    <citation type="submission" date="2019-02" db="EMBL/GenBank/DDBJ databases">
        <title>Ureibacillus thermophilus.</title>
        <authorList>
            <person name="Sunny J.S."/>
            <person name="Natarajan A."/>
            <person name="Saleena L.M."/>
        </authorList>
    </citation>
    <scope>NUCLEOTIDE SEQUENCE [LARGE SCALE GENOMIC DNA]</scope>
    <source>
        <strain evidence="1 2">LM102</strain>
    </source>
</reference>
<accession>A0A4P6UYD3</accession>
<dbReference type="KEGG" id="uth:DKZ56_14340"/>
<protein>
    <recommendedName>
        <fullName evidence="3">Helicase/UvrB N-terminal domain-containing protein</fullName>
    </recommendedName>
</protein>
<name>A0A4P6UYD3_9BACL</name>
<dbReference type="InterPro" id="IPR027417">
    <property type="entry name" value="P-loop_NTPase"/>
</dbReference>
<dbReference type="RefSeq" id="WP_208650586.1">
    <property type="nucleotide sequence ID" value="NZ_CP036528.1"/>
</dbReference>
<evidence type="ECO:0008006" key="3">
    <source>
        <dbReference type="Google" id="ProtNLM"/>
    </source>
</evidence>